<evidence type="ECO:0000259" key="6">
    <source>
        <dbReference type="Pfam" id="PF08240"/>
    </source>
</evidence>
<comment type="cofactor">
    <cofactor evidence="1">
        <name>Zn(2+)</name>
        <dbReference type="ChEBI" id="CHEBI:29105"/>
    </cofactor>
</comment>
<reference evidence="8 9" key="1">
    <citation type="submission" date="2023-07" db="EMBL/GenBank/DDBJ databases">
        <authorList>
            <person name="Girao M."/>
            <person name="Carvalho M.F."/>
        </authorList>
    </citation>
    <scope>NUCLEOTIDE SEQUENCE [LARGE SCALE GENOMIC DNA]</scope>
    <source>
        <strain evidence="8 9">66/93</strain>
    </source>
</reference>
<organism evidence="8 9">
    <name type="scientific">Nocardiopsis tropica</name>
    <dbReference type="NCBI Taxonomy" id="109330"/>
    <lineage>
        <taxon>Bacteria</taxon>
        <taxon>Bacillati</taxon>
        <taxon>Actinomycetota</taxon>
        <taxon>Actinomycetes</taxon>
        <taxon>Streptosporangiales</taxon>
        <taxon>Nocardiopsidaceae</taxon>
        <taxon>Nocardiopsis</taxon>
    </lineage>
</organism>
<dbReference type="PANTHER" id="PTHR43350:SF19">
    <property type="entry name" value="D-GULOSIDE 3-DEHYDROGENASE"/>
    <property type="match status" value="1"/>
</dbReference>
<evidence type="ECO:0000256" key="5">
    <source>
        <dbReference type="ARBA" id="ARBA00023002"/>
    </source>
</evidence>
<evidence type="ECO:0000313" key="8">
    <source>
        <dbReference type="EMBL" id="MEE2054165.1"/>
    </source>
</evidence>
<protein>
    <submittedName>
        <fullName evidence="8">Glucose 1-dehydrogenase</fullName>
    </submittedName>
</protein>
<feature type="domain" description="Alcohol dehydrogenase-like N-terminal" evidence="6">
    <location>
        <begin position="26"/>
        <end position="139"/>
    </location>
</feature>
<keyword evidence="3" id="KW-0479">Metal-binding</keyword>
<evidence type="ECO:0000259" key="7">
    <source>
        <dbReference type="Pfam" id="PF16912"/>
    </source>
</evidence>
<dbReference type="RefSeq" id="WP_330161046.1">
    <property type="nucleotide sequence ID" value="NZ_BAAAJA010000010.1"/>
</dbReference>
<dbReference type="InterPro" id="IPR036291">
    <property type="entry name" value="NAD(P)-bd_dom_sf"/>
</dbReference>
<keyword evidence="4" id="KW-0862">Zinc</keyword>
<dbReference type="Pfam" id="PF08240">
    <property type="entry name" value="ADH_N"/>
    <property type="match status" value="1"/>
</dbReference>
<dbReference type="Gene3D" id="3.40.50.720">
    <property type="entry name" value="NAD(P)-binding Rossmann-like Domain"/>
    <property type="match status" value="1"/>
</dbReference>
<dbReference type="Pfam" id="PF16912">
    <property type="entry name" value="Glu_dehyd_C"/>
    <property type="match status" value="1"/>
</dbReference>
<dbReference type="PANTHER" id="PTHR43350">
    <property type="entry name" value="NAD-DEPENDENT ALCOHOL DEHYDROGENASE"/>
    <property type="match status" value="1"/>
</dbReference>
<name>A0ABU7KXY3_9ACTN</name>
<feature type="domain" description="Glucose dehydrogenase C-terminal" evidence="7">
    <location>
        <begin position="145"/>
        <end position="349"/>
    </location>
</feature>
<dbReference type="InterPro" id="IPR013154">
    <property type="entry name" value="ADH-like_N"/>
</dbReference>
<keyword evidence="5" id="KW-0560">Oxidoreductase</keyword>
<comment type="similarity">
    <text evidence="2">Belongs to the zinc-containing alcohol dehydrogenase family.</text>
</comment>
<comment type="caution">
    <text evidence="8">The sequence shown here is derived from an EMBL/GenBank/DDBJ whole genome shotgun (WGS) entry which is preliminary data.</text>
</comment>
<accession>A0ABU7KXY3</accession>
<dbReference type="SUPFAM" id="SSF50129">
    <property type="entry name" value="GroES-like"/>
    <property type="match status" value="1"/>
</dbReference>
<dbReference type="InterPro" id="IPR031640">
    <property type="entry name" value="Glu_dehyd_C"/>
</dbReference>
<dbReference type="InterPro" id="IPR011032">
    <property type="entry name" value="GroES-like_sf"/>
</dbReference>
<dbReference type="Proteomes" id="UP001348641">
    <property type="component" value="Unassembled WGS sequence"/>
</dbReference>
<gene>
    <name evidence="8" type="ORF">Q8A49_27065</name>
</gene>
<dbReference type="EMBL" id="JAUUCC010000098">
    <property type="protein sequence ID" value="MEE2054165.1"/>
    <property type="molecule type" value="Genomic_DNA"/>
</dbReference>
<proteinExistence type="inferred from homology"/>
<evidence type="ECO:0000256" key="1">
    <source>
        <dbReference type="ARBA" id="ARBA00001947"/>
    </source>
</evidence>
<dbReference type="SUPFAM" id="SSF51735">
    <property type="entry name" value="NAD(P)-binding Rossmann-fold domains"/>
    <property type="match status" value="1"/>
</dbReference>
<evidence type="ECO:0000256" key="4">
    <source>
        <dbReference type="ARBA" id="ARBA00022833"/>
    </source>
</evidence>
<evidence type="ECO:0000256" key="3">
    <source>
        <dbReference type="ARBA" id="ARBA00022723"/>
    </source>
</evidence>
<evidence type="ECO:0000256" key="2">
    <source>
        <dbReference type="ARBA" id="ARBA00008072"/>
    </source>
</evidence>
<dbReference type="Gene3D" id="3.90.180.10">
    <property type="entry name" value="Medium-chain alcohol dehydrogenases, catalytic domain"/>
    <property type="match status" value="1"/>
</dbReference>
<sequence length="349" mass="36954">MRALMVTPMTAGSVTVDEVDPPVPEEGELLVDGVALGICGTDKEIVDGEYGAAPPGHDRLVLGHESLGRVREAPPGSGFAPGDLVVGIVRRPDPVPCGPCAHGEFDMCRNGGFTERGIKEIHGYGSERWTVPADYAVRLDPALEEVGVLMEPTTIVAKAWEHVESIGRRAWFEPRTALVTGAGPIGLLAALIGVRLGLDVHVLDRVASGPKPDLVAALGATYHTGGIAEIAEEFALDVIIETTGAEALVLDAAVHNAADGIVCYVGLSAGRARVEVSPGRLSRRLVLDNDVLFGSVNANRRHYELAARHLAAADRDWLQGLITRRLPLDLAPRVFAEPAGDQVKVVIDL</sequence>
<dbReference type="CDD" id="cd08230">
    <property type="entry name" value="glucose_DH"/>
    <property type="match status" value="1"/>
</dbReference>
<evidence type="ECO:0000313" key="9">
    <source>
        <dbReference type="Proteomes" id="UP001348641"/>
    </source>
</evidence>